<protein>
    <recommendedName>
        <fullName evidence="2">PPM-type phosphatase domain-containing protein</fullName>
    </recommendedName>
</protein>
<keyword evidence="1" id="KW-1133">Transmembrane helix</keyword>
<gene>
    <name evidence="3" type="ORF">KSF_081160</name>
</gene>
<dbReference type="SUPFAM" id="SSF81606">
    <property type="entry name" value="PP2C-like"/>
    <property type="match status" value="1"/>
</dbReference>
<organism evidence="3 4">
    <name type="scientific">Reticulibacter mediterranei</name>
    <dbReference type="NCBI Taxonomy" id="2778369"/>
    <lineage>
        <taxon>Bacteria</taxon>
        <taxon>Bacillati</taxon>
        <taxon>Chloroflexota</taxon>
        <taxon>Ktedonobacteria</taxon>
        <taxon>Ktedonobacterales</taxon>
        <taxon>Reticulibacteraceae</taxon>
        <taxon>Reticulibacter</taxon>
    </lineage>
</organism>
<keyword evidence="4" id="KW-1185">Reference proteome</keyword>
<dbReference type="RefSeq" id="WP_220208835.1">
    <property type="nucleotide sequence ID" value="NZ_BNJK01000002.1"/>
</dbReference>
<comment type="caution">
    <text evidence="3">The sequence shown here is derived from an EMBL/GenBank/DDBJ whole genome shotgun (WGS) entry which is preliminary data.</text>
</comment>
<dbReference type="PROSITE" id="PS51746">
    <property type="entry name" value="PPM_2"/>
    <property type="match status" value="1"/>
</dbReference>
<dbReference type="GO" id="GO:0004722">
    <property type="term" value="F:protein serine/threonine phosphatase activity"/>
    <property type="evidence" value="ECO:0007669"/>
    <property type="project" value="InterPro"/>
</dbReference>
<evidence type="ECO:0000313" key="3">
    <source>
        <dbReference type="EMBL" id="GHO98068.1"/>
    </source>
</evidence>
<evidence type="ECO:0000256" key="1">
    <source>
        <dbReference type="SAM" id="Phobius"/>
    </source>
</evidence>
<proteinExistence type="predicted"/>
<sequence length="453" mass="50472">MLEEFKDIYDIHDWLRYVTWSGLLIAAVFLFYVSGGFPPQAWLFFFQFLFQLPRLWGAQGASVLLPLLVLLLLSLLWLACWGALFWACFALIRHHHKQVLNSMRRKGMRWLSTQAMRREGVQTTQFMISRAQQPGSPVTLPKLSLPQRFPQLQAVTLSSLATIDYNTPPHIRTPEHATSSLLVADSPFVPPVRSVSALPLKVGVGWNPGIVRQRSPNEDSVMVLQNTCSHRGELIPFSLLVVADGMGGHQHGQEASRLAVLNMMHTILQNILLSNELSDELLVDMLVGGVDWANRAIYQRGRELDCTMGTTMTAALVVGMRAYVINVGDSRTYLYREGVGLRQISHDHSVVATLVAFGEITPDEVYTHPERGKIYRCVGSDENVDVDDFAIDLCRGDILLLCSDGLWEMVRDPAIARILQQYQDPMHASAALIEAALRGGGVDNVSAVVARVM</sequence>
<evidence type="ECO:0000259" key="2">
    <source>
        <dbReference type="PROSITE" id="PS51746"/>
    </source>
</evidence>
<dbReference type="Proteomes" id="UP000597444">
    <property type="component" value="Unassembled WGS sequence"/>
</dbReference>
<keyword evidence="1" id="KW-0472">Membrane</keyword>
<dbReference type="CDD" id="cd00143">
    <property type="entry name" value="PP2Cc"/>
    <property type="match status" value="1"/>
</dbReference>
<dbReference type="InterPro" id="IPR036457">
    <property type="entry name" value="PPM-type-like_dom_sf"/>
</dbReference>
<evidence type="ECO:0000313" key="4">
    <source>
        <dbReference type="Proteomes" id="UP000597444"/>
    </source>
</evidence>
<dbReference type="SMART" id="SM00332">
    <property type="entry name" value="PP2Cc"/>
    <property type="match status" value="1"/>
</dbReference>
<dbReference type="InterPro" id="IPR001932">
    <property type="entry name" value="PPM-type_phosphatase-like_dom"/>
</dbReference>
<dbReference type="Gene3D" id="3.60.40.10">
    <property type="entry name" value="PPM-type phosphatase domain"/>
    <property type="match status" value="1"/>
</dbReference>
<dbReference type="InterPro" id="IPR015655">
    <property type="entry name" value="PP2C"/>
</dbReference>
<dbReference type="SMART" id="SM00331">
    <property type="entry name" value="PP2C_SIG"/>
    <property type="match status" value="1"/>
</dbReference>
<dbReference type="PANTHER" id="PTHR47992">
    <property type="entry name" value="PROTEIN PHOSPHATASE"/>
    <property type="match status" value="1"/>
</dbReference>
<feature type="transmembrane region" description="Helical" evidence="1">
    <location>
        <begin position="14"/>
        <end position="34"/>
    </location>
</feature>
<dbReference type="AlphaFoldDB" id="A0A8J3IT20"/>
<dbReference type="Pfam" id="PF13672">
    <property type="entry name" value="PP2C_2"/>
    <property type="match status" value="1"/>
</dbReference>
<keyword evidence="1" id="KW-0812">Transmembrane</keyword>
<accession>A0A8J3IT20</accession>
<reference evidence="3" key="1">
    <citation type="submission" date="2020-10" db="EMBL/GenBank/DDBJ databases">
        <title>Taxonomic study of unclassified bacteria belonging to the class Ktedonobacteria.</title>
        <authorList>
            <person name="Yabe S."/>
            <person name="Wang C.M."/>
            <person name="Zheng Y."/>
            <person name="Sakai Y."/>
            <person name="Cavaletti L."/>
            <person name="Monciardini P."/>
            <person name="Donadio S."/>
        </authorList>
    </citation>
    <scope>NUCLEOTIDE SEQUENCE</scope>
    <source>
        <strain evidence="3">ID150040</strain>
    </source>
</reference>
<name>A0A8J3IT20_9CHLR</name>
<feature type="domain" description="PPM-type phosphatase" evidence="2">
    <location>
        <begin position="201"/>
        <end position="452"/>
    </location>
</feature>
<feature type="transmembrane region" description="Helical" evidence="1">
    <location>
        <begin position="63"/>
        <end position="92"/>
    </location>
</feature>
<dbReference type="EMBL" id="BNJK01000002">
    <property type="protein sequence ID" value="GHO98068.1"/>
    <property type="molecule type" value="Genomic_DNA"/>
</dbReference>